<dbReference type="STRING" id="1653334.GA0071312_2559"/>
<dbReference type="PRINTS" id="PR00038">
    <property type="entry name" value="HTHLUXR"/>
</dbReference>
<keyword evidence="1" id="KW-0805">Transcription regulation</keyword>
<keyword evidence="8" id="KW-1185">Reference proteome</keyword>
<accession>A0A0P7ZWG1</accession>
<dbReference type="Proteomes" id="UP000182800">
    <property type="component" value="Unassembled WGS sequence"/>
</dbReference>
<dbReference type="GO" id="GO:0006355">
    <property type="term" value="P:regulation of DNA-templated transcription"/>
    <property type="evidence" value="ECO:0007669"/>
    <property type="project" value="InterPro"/>
</dbReference>
<dbReference type="InterPro" id="IPR016032">
    <property type="entry name" value="Sig_transdc_resp-reg_C-effctor"/>
</dbReference>
<keyword evidence="3" id="KW-0804">Transcription</keyword>
<evidence type="ECO:0000259" key="4">
    <source>
        <dbReference type="PROSITE" id="PS50043"/>
    </source>
</evidence>
<dbReference type="InterPro" id="IPR036388">
    <property type="entry name" value="WH-like_DNA-bd_sf"/>
</dbReference>
<comment type="caution">
    <text evidence="5">The sequence shown here is derived from an EMBL/GenBank/DDBJ whole genome shotgun (WGS) entry which is preliminary data.</text>
</comment>
<dbReference type="SUPFAM" id="SSF46894">
    <property type="entry name" value="C-terminal effector domain of the bipartite response regulators"/>
    <property type="match status" value="1"/>
</dbReference>
<evidence type="ECO:0000313" key="7">
    <source>
        <dbReference type="Proteomes" id="UP000050497"/>
    </source>
</evidence>
<sequence length="224" mass="24168">MRDLKLSAISGRQTGFGGRLIIVSALQLVRECIQAEILRKYALTQILHAATVEAANAFEPAGEDILIVDASHSDAHNSLQFLSAAFPGTRIVMLMLDGVANIGIADTVKLPPSLDALLFMIGAACGLRVETREESAHPITPPAEGWARLTPREREVASGVLEGNANKVIAAELGLSDNTVKMHLTQIMRKLKVTNRTQVVLLLGGSRPEKKTRDTALQHLEVHS</sequence>
<dbReference type="EMBL" id="FMBM01000002">
    <property type="protein sequence ID" value="SCC81607.1"/>
    <property type="molecule type" value="Genomic_DNA"/>
</dbReference>
<dbReference type="EMBL" id="LJSX01000034">
    <property type="protein sequence ID" value="KPQ09137.1"/>
    <property type="molecule type" value="Genomic_DNA"/>
</dbReference>
<feature type="domain" description="HTH luxR-type" evidence="4">
    <location>
        <begin position="142"/>
        <end position="207"/>
    </location>
</feature>
<dbReference type="AlphaFoldDB" id="A0A0P7ZWG1"/>
<dbReference type="Proteomes" id="UP000050497">
    <property type="component" value="Unassembled WGS sequence"/>
</dbReference>
<dbReference type="Gene3D" id="1.10.10.10">
    <property type="entry name" value="Winged helix-like DNA-binding domain superfamily/Winged helix DNA-binding domain"/>
    <property type="match status" value="1"/>
</dbReference>
<dbReference type="SMART" id="SM00421">
    <property type="entry name" value="HTH_LUXR"/>
    <property type="match status" value="1"/>
</dbReference>
<keyword evidence="2 6" id="KW-0238">DNA-binding</keyword>
<dbReference type="GO" id="GO:0003677">
    <property type="term" value="F:DNA binding"/>
    <property type="evidence" value="ECO:0007669"/>
    <property type="project" value="UniProtKB-KW"/>
</dbReference>
<dbReference type="OrthoDB" id="7272316at2"/>
<evidence type="ECO:0000256" key="2">
    <source>
        <dbReference type="ARBA" id="ARBA00023125"/>
    </source>
</evidence>
<dbReference type="CDD" id="cd06170">
    <property type="entry name" value="LuxR_C_like"/>
    <property type="match status" value="1"/>
</dbReference>
<reference evidence="6 8" key="2">
    <citation type="submission" date="2016-08" db="EMBL/GenBank/DDBJ databases">
        <authorList>
            <person name="Varghese N."/>
            <person name="Submissions Spin"/>
        </authorList>
    </citation>
    <scope>NUCLEOTIDE SEQUENCE [LARGE SCALE GENOMIC DNA]</scope>
    <source>
        <strain evidence="6 8">HL-109</strain>
    </source>
</reference>
<proteinExistence type="predicted"/>
<evidence type="ECO:0000256" key="1">
    <source>
        <dbReference type="ARBA" id="ARBA00023015"/>
    </source>
</evidence>
<evidence type="ECO:0000256" key="3">
    <source>
        <dbReference type="ARBA" id="ARBA00023163"/>
    </source>
</evidence>
<dbReference type="RefSeq" id="WP_074445273.1">
    <property type="nucleotide sequence ID" value="NZ_FMBM01000002.1"/>
</dbReference>
<dbReference type="Pfam" id="PF00196">
    <property type="entry name" value="GerE"/>
    <property type="match status" value="1"/>
</dbReference>
<dbReference type="PROSITE" id="PS50043">
    <property type="entry name" value="HTH_LUXR_2"/>
    <property type="match status" value="1"/>
</dbReference>
<name>A0A0P7ZWG1_9HYPH</name>
<evidence type="ECO:0000313" key="6">
    <source>
        <dbReference type="EMBL" id="SCC81607.1"/>
    </source>
</evidence>
<gene>
    <name evidence="6" type="ORF">GA0071312_2559</name>
    <name evidence="5" type="ORF">HLUCCO17_16125</name>
</gene>
<organism evidence="5 7">
    <name type="scientific">Saliniramus fredricksonii</name>
    <dbReference type="NCBI Taxonomy" id="1653334"/>
    <lineage>
        <taxon>Bacteria</taxon>
        <taxon>Pseudomonadati</taxon>
        <taxon>Pseudomonadota</taxon>
        <taxon>Alphaproteobacteria</taxon>
        <taxon>Hyphomicrobiales</taxon>
        <taxon>Salinarimonadaceae</taxon>
        <taxon>Saliniramus</taxon>
    </lineage>
</organism>
<reference evidence="5 7" key="1">
    <citation type="submission" date="2015-09" db="EMBL/GenBank/DDBJ databases">
        <title>Identification and resolution of microdiversity through metagenomic sequencing of parallel consortia.</title>
        <authorList>
            <person name="Nelson W.C."/>
            <person name="Romine M.F."/>
            <person name="Lindemann S.R."/>
        </authorList>
    </citation>
    <scope>NUCLEOTIDE SEQUENCE [LARGE SCALE GENOMIC DNA]</scope>
    <source>
        <strain evidence="5">HL-109</strain>
    </source>
</reference>
<dbReference type="PANTHER" id="PTHR44688">
    <property type="entry name" value="DNA-BINDING TRANSCRIPTIONAL ACTIVATOR DEVR_DOSR"/>
    <property type="match status" value="1"/>
</dbReference>
<protein>
    <submittedName>
        <fullName evidence="6">DNA-binding response regulator, NarL/FixJ family, contains REC and HTH domains</fullName>
    </submittedName>
    <submittedName>
        <fullName evidence="5">LuxR family transcriptional regulator</fullName>
    </submittedName>
</protein>
<dbReference type="InterPro" id="IPR000792">
    <property type="entry name" value="Tscrpt_reg_LuxR_C"/>
</dbReference>
<dbReference type="PANTHER" id="PTHR44688:SF16">
    <property type="entry name" value="DNA-BINDING TRANSCRIPTIONAL ACTIVATOR DEVR_DOSR"/>
    <property type="match status" value="1"/>
</dbReference>
<evidence type="ECO:0000313" key="8">
    <source>
        <dbReference type="Proteomes" id="UP000182800"/>
    </source>
</evidence>
<evidence type="ECO:0000313" key="5">
    <source>
        <dbReference type="EMBL" id="KPQ09137.1"/>
    </source>
</evidence>